<keyword evidence="2" id="KW-0227">DNA damage</keyword>
<feature type="compositionally biased region" description="Polar residues" evidence="4">
    <location>
        <begin position="720"/>
        <end position="741"/>
    </location>
</feature>
<evidence type="ECO:0000256" key="1">
    <source>
        <dbReference type="ARBA" id="ARBA00004123"/>
    </source>
</evidence>
<keyword evidence="7" id="KW-1185">Reference proteome</keyword>
<name>A0AAW1XBG0_RUBAR</name>
<feature type="region of interest" description="Disordered" evidence="4">
    <location>
        <begin position="277"/>
        <end position="308"/>
    </location>
</feature>
<dbReference type="PROSITE" id="PS50172">
    <property type="entry name" value="BRCT"/>
    <property type="match status" value="1"/>
</dbReference>
<reference evidence="6 7" key="1">
    <citation type="journal article" date="2023" name="G3 (Bethesda)">
        <title>A chromosome-length genome assembly and annotation of blackberry (Rubus argutus, cv. 'Hillquist').</title>
        <authorList>
            <person name="Bruna T."/>
            <person name="Aryal R."/>
            <person name="Dudchenko O."/>
            <person name="Sargent D.J."/>
            <person name="Mead D."/>
            <person name="Buti M."/>
            <person name="Cavallini A."/>
            <person name="Hytonen T."/>
            <person name="Andres J."/>
            <person name="Pham M."/>
            <person name="Weisz D."/>
            <person name="Mascagni F."/>
            <person name="Usai G."/>
            <person name="Natali L."/>
            <person name="Bassil N."/>
            <person name="Fernandez G.E."/>
            <person name="Lomsadze A."/>
            <person name="Armour M."/>
            <person name="Olukolu B."/>
            <person name="Poorten T."/>
            <person name="Britton C."/>
            <person name="Davik J."/>
            <person name="Ashrafi H."/>
            <person name="Aiden E.L."/>
            <person name="Borodovsky M."/>
            <person name="Worthington M."/>
        </authorList>
    </citation>
    <scope>NUCLEOTIDE SEQUENCE [LARGE SCALE GENOMIC DNA]</scope>
    <source>
        <strain evidence="6">PI 553951</strain>
    </source>
</reference>
<evidence type="ECO:0000313" key="6">
    <source>
        <dbReference type="EMBL" id="KAK9933654.1"/>
    </source>
</evidence>
<dbReference type="GO" id="GO:0005634">
    <property type="term" value="C:nucleus"/>
    <property type="evidence" value="ECO:0007669"/>
    <property type="project" value="UniProtKB-SubCell"/>
</dbReference>
<feature type="domain" description="BRCT" evidence="5">
    <location>
        <begin position="794"/>
        <end position="882"/>
    </location>
</feature>
<feature type="region of interest" description="Disordered" evidence="4">
    <location>
        <begin position="720"/>
        <end position="749"/>
    </location>
</feature>
<evidence type="ECO:0000256" key="3">
    <source>
        <dbReference type="ARBA" id="ARBA00023242"/>
    </source>
</evidence>
<dbReference type="Gene3D" id="3.40.50.10190">
    <property type="entry name" value="BRCT domain"/>
    <property type="match status" value="1"/>
</dbReference>
<dbReference type="InterPro" id="IPR001357">
    <property type="entry name" value="BRCT_dom"/>
</dbReference>
<dbReference type="PANTHER" id="PTHR23196:SF1">
    <property type="entry name" value="PAX-INTERACTING PROTEIN 1"/>
    <property type="match status" value="1"/>
</dbReference>
<proteinExistence type="predicted"/>
<sequence length="882" mass="97065">MIELSVTVKGKSRIPTEVLDVNEDISEEVSVKRGQCKQAFHLVNEQHNAGAHVSNATPVVEESPELKPGSVHMHFTSVRAASLRASGLAARTKSGFRSVPSSNHSLEQLTTIGGEQVDKENDLGRYDDKNKSSRVGSSTVRKLFAEDSDAENEGFLHDSNSGEGEDLLQLPSCDLAGLSYVDSQEPGELSQANALNFVDKFLQDNAEVFDKEGDCRKSSKKNSKVFSSAKGPQTLAKKANDISIVTDAGIYEWDDNREDEGGGELFWRKRMVFFGGGSHGSKSLPQPQKAKRNRPDELNDHKQKLQGKNKKIGVVHSDSKLFVQDSKANKKMENKDGMRHKKNLTSEFDEQFNICSTRGQLDANVNKTQVPEMLNVGFDTQMAAEAMEDLFNGEGVSNCDATISSQTNSPEGSMGEMTKDIICLKKPPSRKRASLSSSGVDSLELQQAKKTRKGSSITSPEYSKNARKLHETALVITKSKKAKSHAENHININQRKILEKIPSVAIDQITEGSKKQNSQRGIGTFTPIARRTRQSMLVNQLNRADNASSDCGEESNYVTEDVAGVHVAKELSAKSSKLGPNQASRVGNIKQNQHEHADVNFKDVGNSIKLDGLSFPRGRRSQRNLSGKVYGSDDLDGLSDLCILPDKFGKCGTRHERSDDARCTNVDKKFRRETRSSTCGSLVNKNLGENFALQSLDKGGSGGAPLHCNSSHKDRKMISENITGEKTVSVPDSLSEANPSSVRMRDESPRQKVAVNNLIQNSCKRSLLRSSLLKELRDLSPHEPEPGSASKDLRRRRDMTDVRVLYSHHLGEDIIKQQKKVLARLGISVASSMTDATHFIADQFVRTRNMLEAIASGKLVVTHLWIESCGQANCFIDEKITF</sequence>
<dbReference type="EMBL" id="JBEDUW010000004">
    <property type="protein sequence ID" value="KAK9933654.1"/>
    <property type="molecule type" value="Genomic_DNA"/>
</dbReference>
<comment type="subcellular location">
    <subcellularLocation>
        <location evidence="1">Nucleus</location>
    </subcellularLocation>
</comment>
<dbReference type="PANTHER" id="PTHR23196">
    <property type="entry name" value="PAX TRANSCRIPTION ACTIVATION DOMAIN INTERACTING PROTEIN"/>
    <property type="match status" value="1"/>
</dbReference>
<protein>
    <recommendedName>
        <fullName evidence="5">BRCT domain-containing protein</fullName>
    </recommendedName>
</protein>
<dbReference type="GO" id="GO:0006974">
    <property type="term" value="P:DNA damage response"/>
    <property type="evidence" value="ECO:0007669"/>
    <property type="project" value="UniProtKB-KW"/>
</dbReference>
<feature type="compositionally biased region" description="Basic and acidic residues" evidence="4">
    <location>
        <begin position="116"/>
        <end position="131"/>
    </location>
</feature>
<evidence type="ECO:0000313" key="7">
    <source>
        <dbReference type="Proteomes" id="UP001457282"/>
    </source>
</evidence>
<dbReference type="SUPFAM" id="SSF52113">
    <property type="entry name" value="BRCT domain"/>
    <property type="match status" value="1"/>
</dbReference>
<organism evidence="6 7">
    <name type="scientific">Rubus argutus</name>
    <name type="common">Southern blackberry</name>
    <dbReference type="NCBI Taxonomy" id="59490"/>
    <lineage>
        <taxon>Eukaryota</taxon>
        <taxon>Viridiplantae</taxon>
        <taxon>Streptophyta</taxon>
        <taxon>Embryophyta</taxon>
        <taxon>Tracheophyta</taxon>
        <taxon>Spermatophyta</taxon>
        <taxon>Magnoliopsida</taxon>
        <taxon>eudicotyledons</taxon>
        <taxon>Gunneridae</taxon>
        <taxon>Pentapetalae</taxon>
        <taxon>rosids</taxon>
        <taxon>fabids</taxon>
        <taxon>Rosales</taxon>
        <taxon>Rosaceae</taxon>
        <taxon>Rosoideae</taxon>
        <taxon>Rosoideae incertae sedis</taxon>
        <taxon>Rubus</taxon>
    </lineage>
</organism>
<feature type="region of interest" description="Disordered" evidence="4">
    <location>
        <begin position="426"/>
        <end position="464"/>
    </location>
</feature>
<feature type="region of interest" description="Disordered" evidence="4">
    <location>
        <begin position="114"/>
        <end position="139"/>
    </location>
</feature>
<evidence type="ECO:0000256" key="2">
    <source>
        <dbReference type="ARBA" id="ARBA00022763"/>
    </source>
</evidence>
<dbReference type="AlphaFoldDB" id="A0AAW1XBG0"/>
<comment type="caution">
    <text evidence="6">The sequence shown here is derived from an EMBL/GenBank/DDBJ whole genome shotgun (WGS) entry which is preliminary data.</text>
</comment>
<dbReference type="Pfam" id="PF16770">
    <property type="entry name" value="RTT107_BRCT_5"/>
    <property type="match status" value="1"/>
</dbReference>
<dbReference type="InterPro" id="IPR051579">
    <property type="entry name" value="DDR_Transcriptional_Reg"/>
</dbReference>
<evidence type="ECO:0000256" key="4">
    <source>
        <dbReference type="SAM" id="MobiDB-lite"/>
    </source>
</evidence>
<keyword evidence="3" id="KW-0539">Nucleus</keyword>
<evidence type="ECO:0000259" key="5">
    <source>
        <dbReference type="PROSITE" id="PS50172"/>
    </source>
</evidence>
<gene>
    <name evidence="6" type="ORF">M0R45_020839</name>
</gene>
<dbReference type="SMART" id="SM00292">
    <property type="entry name" value="BRCT"/>
    <property type="match status" value="1"/>
</dbReference>
<feature type="compositionally biased region" description="Basic and acidic residues" evidence="4">
    <location>
        <begin position="293"/>
        <end position="303"/>
    </location>
</feature>
<dbReference type="InterPro" id="IPR036420">
    <property type="entry name" value="BRCT_dom_sf"/>
</dbReference>
<accession>A0AAW1XBG0</accession>
<dbReference type="Proteomes" id="UP001457282">
    <property type="component" value="Unassembled WGS sequence"/>
</dbReference>
<dbReference type="CDD" id="cd17744">
    <property type="entry name" value="BRCT_MDC1_rpt1"/>
    <property type="match status" value="1"/>
</dbReference>